<dbReference type="Proteomes" id="UP001203945">
    <property type="component" value="Unassembled WGS sequence"/>
</dbReference>
<name>A0ABT1MPV2_9RHOB</name>
<feature type="region of interest" description="Disordered" evidence="1">
    <location>
        <begin position="1"/>
        <end position="26"/>
    </location>
</feature>
<proteinExistence type="predicted"/>
<reference evidence="2 3" key="1">
    <citation type="submission" date="2022-03" db="EMBL/GenBank/DDBJ databases">
        <authorList>
            <person name="He Y."/>
        </authorList>
    </citation>
    <scope>NUCLEOTIDE SEQUENCE [LARGE SCALE GENOMIC DNA]</scope>
    <source>
        <strain evidence="2 3">TK19116</strain>
    </source>
</reference>
<feature type="region of interest" description="Disordered" evidence="1">
    <location>
        <begin position="148"/>
        <end position="180"/>
    </location>
</feature>
<sequence>MPPISNPSDRLRVAHLNPRSETPFDIAPDEDARAAMAEELDIIAVPQVQLTGAVAPHSGEAWALDAKLTARVVQPCVVTLEPVETAIEQTVRRVYSPHVTDPEDELAEMPDEEVEPLGQNIDLGAVLIEELALALPLYPRADGATYAPTGEGAGSSDAEPVAETRRPFAGLGKLMGRDDG</sequence>
<dbReference type="Pfam" id="PF02620">
    <property type="entry name" value="YceD"/>
    <property type="match status" value="1"/>
</dbReference>
<comment type="caution">
    <text evidence="2">The sequence shown here is derived from an EMBL/GenBank/DDBJ whole genome shotgun (WGS) entry which is preliminary data.</text>
</comment>
<dbReference type="RefSeq" id="WP_255329310.1">
    <property type="nucleotide sequence ID" value="NZ_JAKZEU010000002.1"/>
</dbReference>
<protein>
    <submittedName>
        <fullName evidence="2">DUF177 domain-containing protein</fullName>
    </submittedName>
</protein>
<evidence type="ECO:0000256" key="1">
    <source>
        <dbReference type="SAM" id="MobiDB-lite"/>
    </source>
</evidence>
<dbReference type="InterPro" id="IPR003772">
    <property type="entry name" value="YceD"/>
</dbReference>
<organism evidence="2 3">
    <name type="scientific">Paracoccus albicereus</name>
    <dbReference type="NCBI Taxonomy" id="2922394"/>
    <lineage>
        <taxon>Bacteria</taxon>
        <taxon>Pseudomonadati</taxon>
        <taxon>Pseudomonadota</taxon>
        <taxon>Alphaproteobacteria</taxon>
        <taxon>Rhodobacterales</taxon>
        <taxon>Paracoccaceae</taxon>
        <taxon>Paracoccus</taxon>
    </lineage>
</organism>
<dbReference type="EMBL" id="JAKZEU010000002">
    <property type="protein sequence ID" value="MCQ0970332.1"/>
    <property type="molecule type" value="Genomic_DNA"/>
</dbReference>
<evidence type="ECO:0000313" key="3">
    <source>
        <dbReference type="Proteomes" id="UP001203945"/>
    </source>
</evidence>
<gene>
    <name evidence="2" type="ORF">MLD63_07835</name>
</gene>
<evidence type="ECO:0000313" key="2">
    <source>
        <dbReference type="EMBL" id="MCQ0970332.1"/>
    </source>
</evidence>
<keyword evidence="3" id="KW-1185">Reference proteome</keyword>
<accession>A0ABT1MPV2</accession>